<name>A0ABQ5K119_9EUKA</name>
<dbReference type="InterPro" id="IPR011009">
    <property type="entry name" value="Kinase-like_dom_sf"/>
</dbReference>
<dbReference type="PROSITE" id="PS50011">
    <property type="entry name" value="PROTEIN_KINASE_DOM"/>
    <property type="match status" value="1"/>
</dbReference>
<keyword evidence="3" id="KW-0067">ATP-binding</keyword>
<reference evidence="5" key="1">
    <citation type="submission" date="2022-03" db="EMBL/GenBank/DDBJ databases">
        <title>Draft genome sequence of Aduncisulcus paluster, a free-living microaerophilic Fornicata.</title>
        <authorList>
            <person name="Yuyama I."/>
            <person name="Kume K."/>
            <person name="Tamura T."/>
            <person name="Inagaki Y."/>
            <person name="Hashimoto T."/>
        </authorList>
    </citation>
    <scope>NUCLEOTIDE SEQUENCE</scope>
    <source>
        <strain evidence="5">NY0171</strain>
    </source>
</reference>
<evidence type="ECO:0000256" key="1">
    <source>
        <dbReference type="ARBA" id="ARBA00006485"/>
    </source>
</evidence>
<dbReference type="InterPro" id="IPR000719">
    <property type="entry name" value="Prot_kinase_dom"/>
</dbReference>
<evidence type="ECO:0000313" key="5">
    <source>
        <dbReference type="EMBL" id="GKT24962.1"/>
    </source>
</evidence>
<dbReference type="InterPro" id="IPR008271">
    <property type="entry name" value="Ser/Thr_kinase_AS"/>
</dbReference>
<evidence type="ECO:0000259" key="4">
    <source>
        <dbReference type="PROSITE" id="PS50011"/>
    </source>
</evidence>
<dbReference type="SUPFAM" id="SSF56112">
    <property type="entry name" value="Protein kinase-like (PK-like)"/>
    <property type="match status" value="1"/>
</dbReference>
<accession>A0ABQ5K119</accession>
<dbReference type="InterPro" id="IPR050108">
    <property type="entry name" value="CDK"/>
</dbReference>
<protein>
    <recommendedName>
        <fullName evidence="4">Protein kinase domain-containing protein</fullName>
    </recommendedName>
</protein>
<dbReference type="Proteomes" id="UP001057375">
    <property type="component" value="Unassembled WGS sequence"/>
</dbReference>
<keyword evidence="2" id="KW-0547">Nucleotide-binding</keyword>
<dbReference type="InterPro" id="IPR027417">
    <property type="entry name" value="P-loop_NTPase"/>
</dbReference>
<comment type="similarity">
    <text evidence="1">Belongs to the protein kinase superfamily. CMGC Ser/Thr protein kinase family. CDC2/CDKX subfamily.</text>
</comment>
<evidence type="ECO:0000256" key="3">
    <source>
        <dbReference type="ARBA" id="ARBA00022840"/>
    </source>
</evidence>
<dbReference type="PROSITE" id="PS00108">
    <property type="entry name" value="PROTEIN_KINASE_ST"/>
    <property type="match status" value="1"/>
</dbReference>
<sequence>MGTLYANLSLISSGGFGSVYRAYCVKNHQKTKSNSTHQHIEFSNRFLKYIKQKDFDYFINSHVPREARLEYALALSASTGSTPNPPIPSDSDYSIPRMKKIAESCISFLRSEKSSSLFISPTASELTIALSQPDEYTHGAKLNGSEKQVAIKQIPLSRFNGDIIAVREVCIHVAVSRIRGCVKLLDAFIHNDNIYLVFPFYPQNLYSIIQTQGALPLSTWKNVAFSLISALMDLKRNKIIHRDIKPSNILISFCGECYISDFGLSCAISSDRPLSPFTFSRAYRPPEILLGDRTYSYAADVWALGLCLLEAAIGKSPLLQEATDVLQLTRVWEFIGCPDGHNWPELTSLPDWGKISFPTLGHIPAQNTALAIHSMLPKYPKSISRILASMLSGNPSHRSVCDVLVRDKVFKQWPPMERLSIDASESVRSIAADTEICDDESEVELTNIKKKRERLFGSCVETVSKFFHSIYRRLTANIMSAMSGGSAQLSAIEGEDEHQMPDVELNVIHPHDSFRAISELSGGQQSIVGLAFLFALFSYKPAPFLILDEVDAALDAENVSKIGSFIEKHLTTQYHRYRICVTDLIVIQHHIY</sequence>
<keyword evidence="6" id="KW-1185">Reference proteome</keyword>
<feature type="domain" description="Protein kinase" evidence="4">
    <location>
        <begin position="5"/>
        <end position="410"/>
    </location>
</feature>
<proteinExistence type="inferred from homology"/>
<dbReference type="EMBL" id="BQXS01012556">
    <property type="protein sequence ID" value="GKT24962.1"/>
    <property type="molecule type" value="Genomic_DNA"/>
</dbReference>
<gene>
    <name evidence="5" type="ORF">ADUPG1_012894</name>
</gene>
<organism evidence="5 6">
    <name type="scientific">Aduncisulcus paluster</name>
    <dbReference type="NCBI Taxonomy" id="2918883"/>
    <lineage>
        <taxon>Eukaryota</taxon>
        <taxon>Metamonada</taxon>
        <taxon>Carpediemonas-like organisms</taxon>
        <taxon>Aduncisulcus</taxon>
    </lineage>
</organism>
<dbReference type="SMART" id="SM00220">
    <property type="entry name" value="S_TKc"/>
    <property type="match status" value="1"/>
</dbReference>
<evidence type="ECO:0000256" key="2">
    <source>
        <dbReference type="ARBA" id="ARBA00022741"/>
    </source>
</evidence>
<dbReference type="PANTHER" id="PTHR24056">
    <property type="entry name" value="CELL DIVISION PROTEIN KINASE"/>
    <property type="match status" value="1"/>
</dbReference>
<dbReference type="Pfam" id="PF00069">
    <property type="entry name" value="Pkinase"/>
    <property type="match status" value="1"/>
</dbReference>
<dbReference type="Gene3D" id="3.30.200.20">
    <property type="entry name" value="Phosphorylase Kinase, domain 1"/>
    <property type="match status" value="1"/>
</dbReference>
<comment type="caution">
    <text evidence="5">The sequence shown here is derived from an EMBL/GenBank/DDBJ whole genome shotgun (WGS) entry which is preliminary data.</text>
</comment>
<dbReference type="Gene3D" id="3.40.50.300">
    <property type="entry name" value="P-loop containing nucleotide triphosphate hydrolases"/>
    <property type="match status" value="1"/>
</dbReference>
<dbReference type="SUPFAM" id="SSF52540">
    <property type="entry name" value="P-loop containing nucleoside triphosphate hydrolases"/>
    <property type="match status" value="1"/>
</dbReference>
<dbReference type="Gene3D" id="1.10.510.10">
    <property type="entry name" value="Transferase(Phosphotransferase) domain 1"/>
    <property type="match status" value="1"/>
</dbReference>
<evidence type="ECO:0000313" key="6">
    <source>
        <dbReference type="Proteomes" id="UP001057375"/>
    </source>
</evidence>